<dbReference type="InterPro" id="IPR056474">
    <property type="entry name" value="SEN1_barrel"/>
</dbReference>
<protein>
    <submittedName>
        <fullName evidence="10">Uncharacterized protein</fullName>
    </submittedName>
</protein>
<dbReference type="SUPFAM" id="SSF52540">
    <property type="entry name" value="P-loop containing nucleoside triphosphate hydrolases"/>
    <property type="match status" value="1"/>
</dbReference>
<dbReference type="GO" id="GO:0004386">
    <property type="term" value="F:helicase activity"/>
    <property type="evidence" value="ECO:0007669"/>
    <property type="project" value="UniProtKB-KW"/>
</dbReference>
<dbReference type="FunFam" id="3.40.50.300:FF:000326">
    <property type="entry name" value="P-loop containing nucleoside triphosphate hydrolase"/>
    <property type="match status" value="1"/>
</dbReference>
<feature type="region of interest" description="Disordered" evidence="7">
    <location>
        <begin position="1072"/>
        <end position="1181"/>
    </location>
</feature>
<feature type="domain" description="Helicase SEN1 beta-barrel" evidence="9">
    <location>
        <begin position="1303"/>
        <end position="1419"/>
    </location>
</feature>
<evidence type="ECO:0000256" key="4">
    <source>
        <dbReference type="ARBA" id="ARBA00022806"/>
    </source>
</evidence>
<keyword evidence="6" id="KW-0175">Coiled coil</keyword>
<feature type="region of interest" description="Disordered" evidence="7">
    <location>
        <begin position="947"/>
        <end position="993"/>
    </location>
</feature>
<feature type="region of interest" description="Disordered" evidence="7">
    <location>
        <begin position="1010"/>
        <end position="1033"/>
    </location>
</feature>
<feature type="compositionally biased region" description="Basic and acidic residues" evidence="7">
    <location>
        <begin position="1904"/>
        <end position="1923"/>
    </location>
</feature>
<comment type="caution">
    <text evidence="10">The sequence shown here is derived from an EMBL/GenBank/DDBJ whole genome shotgun (WGS) entry which is preliminary data.</text>
</comment>
<dbReference type="Gene3D" id="3.40.50.300">
    <property type="entry name" value="P-loop containing nucleotide triphosphate hydrolases"/>
    <property type="match status" value="2"/>
</dbReference>
<gene>
    <name evidence="10" type="ORF">LY90DRAFT_664546</name>
</gene>
<evidence type="ECO:0000313" key="10">
    <source>
        <dbReference type="EMBL" id="ORY80090.1"/>
    </source>
</evidence>
<keyword evidence="4" id="KW-0347">Helicase</keyword>
<keyword evidence="3" id="KW-0378">Hydrolase</keyword>
<dbReference type="InterPro" id="IPR045055">
    <property type="entry name" value="DNA2/NAM7-like"/>
</dbReference>
<dbReference type="InterPro" id="IPR016024">
    <property type="entry name" value="ARM-type_fold"/>
</dbReference>
<dbReference type="Proteomes" id="UP000193920">
    <property type="component" value="Unassembled WGS sequence"/>
</dbReference>
<evidence type="ECO:0000313" key="11">
    <source>
        <dbReference type="Proteomes" id="UP000193920"/>
    </source>
</evidence>
<dbReference type="GO" id="GO:0016604">
    <property type="term" value="C:nuclear body"/>
    <property type="evidence" value="ECO:0007669"/>
    <property type="project" value="TreeGrafter"/>
</dbReference>
<dbReference type="InterPro" id="IPR027417">
    <property type="entry name" value="P-loop_NTPase"/>
</dbReference>
<dbReference type="InterPro" id="IPR041679">
    <property type="entry name" value="DNA2/NAM7-like_C"/>
</dbReference>
<dbReference type="GO" id="GO:0016787">
    <property type="term" value="F:hydrolase activity"/>
    <property type="evidence" value="ECO:0007669"/>
    <property type="project" value="UniProtKB-KW"/>
</dbReference>
<dbReference type="GO" id="GO:0001147">
    <property type="term" value="F:transcription termination site sequence-specific DNA binding"/>
    <property type="evidence" value="ECO:0007669"/>
    <property type="project" value="TreeGrafter"/>
</dbReference>
<feature type="compositionally biased region" description="Low complexity" evidence="7">
    <location>
        <begin position="1114"/>
        <end position="1127"/>
    </location>
</feature>
<feature type="compositionally biased region" description="Acidic residues" evidence="7">
    <location>
        <begin position="968"/>
        <end position="977"/>
    </location>
</feature>
<evidence type="ECO:0000256" key="2">
    <source>
        <dbReference type="ARBA" id="ARBA00022741"/>
    </source>
</evidence>
<dbReference type="GO" id="GO:0005524">
    <property type="term" value="F:ATP binding"/>
    <property type="evidence" value="ECO:0007669"/>
    <property type="project" value="UniProtKB-KW"/>
</dbReference>
<dbReference type="STRING" id="1754190.A0A1Y2F852"/>
<reference evidence="10 11" key="1">
    <citation type="submission" date="2016-08" db="EMBL/GenBank/DDBJ databases">
        <title>A Parts List for Fungal Cellulosomes Revealed by Comparative Genomics.</title>
        <authorList>
            <consortium name="DOE Joint Genome Institute"/>
            <person name="Haitjema C.H."/>
            <person name="Gilmore S.P."/>
            <person name="Henske J.K."/>
            <person name="Solomon K.V."/>
            <person name="De Groot R."/>
            <person name="Kuo A."/>
            <person name="Mondo S.J."/>
            <person name="Salamov A.A."/>
            <person name="Labutti K."/>
            <person name="Zhao Z."/>
            <person name="Chiniquy J."/>
            <person name="Barry K."/>
            <person name="Brewer H.M."/>
            <person name="Purvine S.O."/>
            <person name="Wright A.T."/>
            <person name="Boxma B."/>
            <person name="Van Alen T."/>
            <person name="Hackstein J.H."/>
            <person name="Baker S.E."/>
            <person name="Grigoriev I.V."/>
            <person name="O'Malley M.A."/>
        </authorList>
    </citation>
    <scope>NUCLEOTIDE SEQUENCE [LARGE SCALE GENOMIC DNA]</scope>
    <source>
        <strain evidence="10 11">G1</strain>
    </source>
</reference>
<feature type="compositionally biased region" description="Acidic residues" evidence="7">
    <location>
        <begin position="1169"/>
        <end position="1181"/>
    </location>
</feature>
<feature type="region of interest" description="Disordered" evidence="7">
    <location>
        <begin position="1847"/>
        <end position="1868"/>
    </location>
</feature>
<proteinExistence type="inferred from homology"/>
<evidence type="ECO:0000259" key="8">
    <source>
        <dbReference type="Pfam" id="PF13087"/>
    </source>
</evidence>
<keyword evidence="2" id="KW-0547">Nucleotide-binding</keyword>
<feature type="region of interest" description="Disordered" evidence="7">
    <location>
        <begin position="1904"/>
        <end position="2067"/>
    </location>
</feature>
<dbReference type="GO" id="GO:0005694">
    <property type="term" value="C:chromosome"/>
    <property type="evidence" value="ECO:0007669"/>
    <property type="project" value="UniProtKB-ARBA"/>
</dbReference>
<keyword evidence="11" id="KW-1185">Reference proteome</keyword>
<dbReference type="PANTHER" id="PTHR10887:SF495">
    <property type="entry name" value="HELICASE SENATAXIN ISOFORM X1-RELATED"/>
    <property type="match status" value="1"/>
</dbReference>
<name>A0A1Y2F852_9FUNG</name>
<dbReference type="PANTHER" id="PTHR10887">
    <property type="entry name" value="DNA2/NAM7 HELICASE FAMILY"/>
    <property type="match status" value="1"/>
</dbReference>
<evidence type="ECO:0000256" key="3">
    <source>
        <dbReference type="ARBA" id="ARBA00022801"/>
    </source>
</evidence>
<feature type="compositionally biased region" description="Basic and acidic residues" evidence="7">
    <location>
        <begin position="2052"/>
        <end position="2061"/>
    </location>
</feature>
<feature type="compositionally biased region" description="Basic and acidic residues" evidence="7">
    <location>
        <begin position="1939"/>
        <end position="1998"/>
    </location>
</feature>
<dbReference type="OrthoDB" id="6513042at2759"/>
<feature type="compositionally biased region" description="Basic and acidic residues" evidence="7">
    <location>
        <begin position="981"/>
        <end position="993"/>
    </location>
</feature>
<dbReference type="Pfam" id="PF13087">
    <property type="entry name" value="AAA_12"/>
    <property type="match status" value="1"/>
</dbReference>
<dbReference type="InterPro" id="IPR047187">
    <property type="entry name" value="SF1_C_Upf1"/>
</dbReference>
<feature type="compositionally biased region" description="Basic residues" evidence="7">
    <location>
        <begin position="2015"/>
        <end position="2032"/>
    </location>
</feature>
<feature type="compositionally biased region" description="Low complexity" evidence="7">
    <location>
        <begin position="2033"/>
        <end position="2044"/>
    </location>
</feature>
<keyword evidence="5" id="KW-0067">ATP-binding</keyword>
<evidence type="ECO:0000256" key="7">
    <source>
        <dbReference type="SAM" id="MobiDB-lite"/>
    </source>
</evidence>
<comment type="similarity">
    <text evidence="1">Belongs to the DNA2/NAM7 helicase family.</text>
</comment>
<evidence type="ECO:0000256" key="6">
    <source>
        <dbReference type="SAM" id="Coils"/>
    </source>
</evidence>
<dbReference type="EMBL" id="MCOG01000013">
    <property type="protein sequence ID" value="ORY80090.1"/>
    <property type="molecule type" value="Genomic_DNA"/>
</dbReference>
<accession>A0A1Y2F852</accession>
<sequence length="2103" mass="243481">MNGTQDNNNNQLEWENVSALYNKFIKNRNDKDIQNQFFTTSIKYVIKNPNCIICQKVEFSTELMYCFSCPPTGILMEFRKALELQLRKCSDCIKKYHEVLLPEFYKLSLPMYGKSGLDKFVSEMIEWDVKRISTHLKLIYEQLLTHKEDVVQWKKIRSQSIYPIYEIFEFPIVLKSWDVESNFVALIKHLMEKKTKLTLFNNQMPGVLILALHNSDFIRQWAIKCFSGFSEVFPASQANVLKSYFEDIIFYLEEKLPSNSYQPLENGKLNKYYHYTGDVNYFLHGVCSILNIIHPDILVKLSSISSKLFKLITMLFSHWKSSDIAFFINTIEIFFKSLKINIWDTKTTNTNEIVTIFKIILNNEQYKKILSSSDIFNSLSNNQLFFNWIYYFSQSAELTYSQISVELWKYTIEQSNEWCKEAQNCLKQLIYKIVTTLKKVEVVDLLLQYLLKEMKEEDYQTKLLEITKKKIEEDTQALLENHDMICKHDQAKINDKTNDVFTNMINKDKSNEEDENMKIKSIHLLMWRYICSFDNIKNNNEIFETLMNSIEKLSFIFSDRHNYNQYVDNLVFIRRYILNLFEELSEQTIDTLKSYFSDEKKIAVLIHNSFTCDDALNQITNKVLGKIMIKNLDDDTLDPLILAFSEYSDMCIKLVIEKLNDFNVLSKEKDIFCMLHFANSISAVIEKFIPNLGKISEKFDVKNSLEAAIFNFLYQIINRSRHWTKVKPDENLLISQILHNSLDIISKIVKSIKNLGEDCEFYNFKNDMVHFINPLSKQLIYENGRIYFDKIFNLMINILSFIEPPNKLDDKYLNILKKIYDSNALLSVHKEKLFEVLKQLGGIDDGRNKEQQNNNTTEFNVAYSMLSPNHMAATTLPNGIPQQVAYNVGIPYQQPYINQNQINFLNNSTLVDVNQQNFNLPYQNNNVITPLNNSQNNLVLQSGLQYKESNEDSEATTVLSDSKNRDSENEESDDVIIVDDNSDRSTTKSPSKDLKLKKIQEELKKSMLTSYKHQSKITDMRPLSPTSEEKYPIKTPFSMEPKKVSVQKSIKIFSTTQSTDALLKSKPVSANPVHKMSSNVFNPPSPPPFTSKYASATSSSGLKQPRSSIKVRSPKLSSSGGKLSKLQSLRKDFNIQRDHIQSRRVPCGQLTKHTHSNPNFDNDSKLKEESEESSSSEDESEGILDLLNDYSDVGEPVIKEKRTIKMLDDTPVIINRKKKVIGNSVVSEVLKKKSNIDIKVLHRHVLSWNYSMKGDRPPNIGALSNIPISFKTYDDYVKIFEPLILTECWAQFQKSKEDIDIDSDAFRMILEDRCFVDNFEEIRFSCNTEDIRNKGITENDVLFLRLDDEKSEKSEKEKEEEKLESKKSESSKYTFFILITNINTKKNEATITCRAYLRSGNSYLVNSLRKTSAWKTTKVFTCVTCNREYLAMKFMENSELLKDILEPQNQGSNQKIIESRYVANLMDKYKLNESQAQSICGSVKSPNGFTLIQGPPGTGKTKTILSLIAELQEKALPKKVKILVCAPSNAGCDEIVRRLKRGVQKSDGQIYKPKLVRIGTEAIHPDCKDVTIEALVDDLFSNDIVSQNNINKSNQMEGSLRKQLEDIHKSLEELRKKEEDAIINKHDDILQQEISLKIGKESPFGTSLINQNEVDSIIILVRSLCDMNPNINFATRIGIITPYNGQSKLLKRKFNSVFGSKILHYIDINTIDGFQGQEKDIIIFSCVRAHPKSNSIGFLADIRRMNVGITRARNSLFIIGHLHSLIKNEEWRSLIEDGKKRNAIRDFSKCNYEYDHRKIPLNIYTSAIKLNDSENRSIEKDNKPVPIKRTLKDKTFDKPVIKKGKIEENEEKINEDSKDQLNTNKKIDDNSDITLKTNEKTKRLIEDNYNDIKNDERETKKLKIDISSKTKSQDEEKKDEQNENNKSSANTSSGIRSPSLKERYREKVEEREQKENKHSKTENSSKVKSISLKDRYKEKIEERERENKKNKSENDNRIKSPPPQSRDNNSEKDKSHKSRSHHSHHHHHRSHSSSHSTRSNSESSITLNNDVYDPRKINGTKEKKKVKKHVEFLDQLVSSVKETEKIAKDKYSGSYPISILKRR</sequence>
<dbReference type="SUPFAM" id="SSF48371">
    <property type="entry name" value="ARM repeat"/>
    <property type="match status" value="1"/>
</dbReference>
<evidence type="ECO:0000256" key="5">
    <source>
        <dbReference type="ARBA" id="ARBA00022840"/>
    </source>
</evidence>
<dbReference type="GO" id="GO:0006369">
    <property type="term" value="P:termination of RNA polymerase II transcription"/>
    <property type="evidence" value="ECO:0007669"/>
    <property type="project" value="TreeGrafter"/>
</dbReference>
<organism evidence="10 11">
    <name type="scientific">Neocallimastix californiae</name>
    <dbReference type="NCBI Taxonomy" id="1754190"/>
    <lineage>
        <taxon>Eukaryota</taxon>
        <taxon>Fungi</taxon>
        <taxon>Fungi incertae sedis</taxon>
        <taxon>Chytridiomycota</taxon>
        <taxon>Chytridiomycota incertae sedis</taxon>
        <taxon>Neocallimastigomycetes</taxon>
        <taxon>Neocallimastigales</taxon>
        <taxon>Neocallimastigaceae</taxon>
        <taxon>Neocallimastix</taxon>
    </lineage>
</organism>
<dbReference type="CDD" id="cd18808">
    <property type="entry name" value="SF1_C_Upf1"/>
    <property type="match status" value="1"/>
</dbReference>
<feature type="domain" description="DNA2/NAM7 helicase-like C-terminal" evidence="8">
    <location>
        <begin position="1623"/>
        <end position="1761"/>
    </location>
</feature>
<evidence type="ECO:0000259" key="9">
    <source>
        <dbReference type="Pfam" id="PF23576"/>
    </source>
</evidence>
<feature type="compositionally biased region" description="Polar residues" evidence="7">
    <location>
        <begin position="1092"/>
        <end position="1107"/>
    </location>
</feature>
<feature type="coiled-coil region" evidence="6">
    <location>
        <begin position="1597"/>
        <end position="1624"/>
    </location>
</feature>
<dbReference type="Pfam" id="PF23576">
    <property type="entry name" value="SEN1_barrel"/>
    <property type="match status" value="1"/>
</dbReference>
<feature type="compositionally biased region" description="Basic and acidic residues" evidence="7">
    <location>
        <begin position="1129"/>
        <end position="1141"/>
    </location>
</feature>
<evidence type="ECO:0000256" key="1">
    <source>
        <dbReference type="ARBA" id="ARBA00007913"/>
    </source>
</evidence>